<dbReference type="Pfam" id="PF13398">
    <property type="entry name" value="Peptidase_M50B"/>
    <property type="match status" value="1"/>
</dbReference>
<dbReference type="KEGG" id="pmet:G4Y79_09735"/>
<keyword evidence="3" id="KW-1185">Reference proteome</keyword>
<dbReference type="PROSITE" id="PS00457">
    <property type="entry name" value="NA_SOLUT_SYMP_2"/>
    <property type="match status" value="1"/>
</dbReference>
<dbReference type="RefSeq" id="WP_195172698.1">
    <property type="nucleotide sequence ID" value="NZ_CP062983.1"/>
</dbReference>
<gene>
    <name evidence="2" type="ORF">G4Y79_09735</name>
</gene>
<keyword evidence="1" id="KW-1133">Transmembrane helix</keyword>
<feature type="transmembrane region" description="Helical" evidence="1">
    <location>
        <begin position="113"/>
        <end position="133"/>
    </location>
</feature>
<feature type="transmembrane region" description="Helical" evidence="1">
    <location>
        <begin position="139"/>
        <end position="156"/>
    </location>
</feature>
<dbReference type="PANTHER" id="PTHR33979">
    <property type="entry name" value="OS02G0221600 PROTEIN"/>
    <property type="match status" value="1"/>
</dbReference>
<sequence length="260" mass="27911">MSLIVEKPKNYRRRALLISFLAMILVYILWNMPDLRGILYPINLFVTYIHEAGHSLAAILTGGSVHSFVVSQDGSGLARTIGGNPALIMPAGYLGAALFGSILFFLSNRFARYSRGIAVALGLFMLVFTVLFARADESGAPVAIMIGSVFGALLAFSGLKGPTLLNMLLLNVLAVSAALEALFDLIYLTQNSGASRGLVTNDAAQFAQSFGLSPELVAFTWAGAAVVMFGFALWYGAYKPLRREINDAYASITTRRGKAV</sequence>
<dbReference type="Proteomes" id="UP000594468">
    <property type="component" value="Chromosome"/>
</dbReference>
<evidence type="ECO:0000256" key="1">
    <source>
        <dbReference type="SAM" id="Phobius"/>
    </source>
</evidence>
<dbReference type="AlphaFoldDB" id="A0A7S8ECV5"/>
<organism evidence="2 3">
    <name type="scientific">Phototrophicus methaneseepsis</name>
    <dbReference type="NCBI Taxonomy" id="2710758"/>
    <lineage>
        <taxon>Bacteria</taxon>
        <taxon>Bacillati</taxon>
        <taxon>Chloroflexota</taxon>
        <taxon>Candidatus Thermofontia</taxon>
        <taxon>Phototrophicales</taxon>
        <taxon>Phototrophicaceae</taxon>
        <taxon>Phototrophicus</taxon>
    </lineage>
</organism>
<proteinExistence type="predicted"/>
<keyword evidence="1" id="KW-0472">Membrane</keyword>
<feature type="transmembrane region" description="Helical" evidence="1">
    <location>
        <begin position="168"/>
        <end position="188"/>
    </location>
</feature>
<accession>A0A7S8ECV5</accession>
<evidence type="ECO:0000313" key="3">
    <source>
        <dbReference type="Proteomes" id="UP000594468"/>
    </source>
</evidence>
<dbReference type="InterPro" id="IPR049500">
    <property type="entry name" value="Peptidase_M50B-like"/>
</dbReference>
<dbReference type="InterPro" id="IPR018212">
    <property type="entry name" value="Na/solute_symporter_CS"/>
</dbReference>
<name>A0A7S8ECV5_9CHLR</name>
<dbReference type="PANTHER" id="PTHR33979:SF2">
    <property type="entry name" value="PEPTIDASE M50B-LIKE-DOMAIN-CONTAINING PROTEIN"/>
    <property type="match status" value="1"/>
</dbReference>
<keyword evidence="1" id="KW-0812">Transmembrane</keyword>
<feature type="transmembrane region" description="Helical" evidence="1">
    <location>
        <begin position="216"/>
        <end position="235"/>
    </location>
</feature>
<dbReference type="EMBL" id="CP062983">
    <property type="protein sequence ID" value="QPC84635.1"/>
    <property type="molecule type" value="Genomic_DNA"/>
</dbReference>
<feature type="transmembrane region" description="Helical" evidence="1">
    <location>
        <begin position="87"/>
        <end position="106"/>
    </location>
</feature>
<feature type="transmembrane region" description="Helical" evidence="1">
    <location>
        <begin position="12"/>
        <end position="30"/>
    </location>
</feature>
<evidence type="ECO:0000313" key="2">
    <source>
        <dbReference type="EMBL" id="QPC84635.1"/>
    </source>
</evidence>
<reference evidence="2 3" key="1">
    <citation type="submission" date="2020-02" db="EMBL/GenBank/DDBJ databases">
        <authorList>
            <person name="Zheng R.K."/>
            <person name="Sun C.M."/>
        </authorList>
    </citation>
    <scope>NUCLEOTIDE SEQUENCE [LARGE SCALE GENOMIC DNA]</scope>
    <source>
        <strain evidence="3">rifampicinis</strain>
    </source>
</reference>
<protein>
    <submittedName>
        <fullName evidence="2">M50 family metallopeptidase</fullName>
    </submittedName>
</protein>